<gene>
    <name evidence="1" type="ORF">FA95DRAFT_1078033</name>
</gene>
<reference evidence="1" key="1">
    <citation type="submission" date="2021-02" db="EMBL/GenBank/DDBJ databases">
        <authorList>
            <consortium name="DOE Joint Genome Institute"/>
            <person name="Ahrendt S."/>
            <person name="Looney B.P."/>
            <person name="Miyauchi S."/>
            <person name="Morin E."/>
            <person name="Drula E."/>
            <person name="Courty P.E."/>
            <person name="Chicoki N."/>
            <person name="Fauchery L."/>
            <person name="Kohler A."/>
            <person name="Kuo A."/>
            <person name="Labutti K."/>
            <person name="Pangilinan J."/>
            <person name="Lipzen A."/>
            <person name="Riley R."/>
            <person name="Andreopoulos W."/>
            <person name="He G."/>
            <person name="Johnson J."/>
            <person name="Barry K.W."/>
            <person name="Grigoriev I.V."/>
            <person name="Nagy L."/>
            <person name="Hibbett D."/>
            <person name="Henrissat B."/>
            <person name="Matheny P.B."/>
            <person name="Labbe J."/>
            <person name="Martin F."/>
        </authorList>
    </citation>
    <scope>NUCLEOTIDE SEQUENCE</scope>
    <source>
        <strain evidence="1">FP105234-sp</strain>
    </source>
</reference>
<comment type="caution">
    <text evidence="1">The sequence shown here is derived from an EMBL/GenBank/DDBJ whole genome shotgun (WGS) entry which is preliminary data.</text>
</comment>
<dbReference type="EMBL" id="MU276338">
    <property type="protein sequence ID" value="KAI0039209.1"/>
    <property type="molecule type" value="Genomic_DNA"/>
</dbReference>
<protein>
    <submittedName>
        <fullName evidence="1">Uncharacterized protein</fullName>
    </submittedName>
</protein>
<keyword evidence="2" id="KW-1185">Reference proteome</keyword>
<name>A0ACB8R5A9_9AGAM</name>
<accession>A0ACB8R5A9</accession>
<dbReference type="Proteomes" id="UP000814033">
    <property type="component" value="Unassembled WGS sequence"/>
</dbReference>
<reference evidence="1" key="2">
    <citation type="journal article" date="2022" name="New Phytol.">
        <title>Evolutionary transition to the ectomycorrhizal habit in the genomes of a hyperdiverse lineage of mushroom-forming fungi.</title>
        <authorList>
            <person name="Looney B."/>
            <person name="Miyauchi S."/>
            <person name="Morin E."/>
            <person name="Drula E."/>
            <person name="Courty P.E."/>
            <person name="Kohler A."/>
            <person name="Kuo A."/>
            <person name="LaButti K."/>
            <person name="Pangilinan J."/>
            <person name="Lipzen A."/>
            <person name="Riley R."/>
            <person name="Andreopoulos W."/>
            <person name="He G."/>
            <person name="Johnson J."/>
            <person name="Nolan M."/>
            <person name="Tritt A."/>
            <person name="Barry K.W."/>
            <person name="Grigoriev I.V."/>
            <person name="Nagy L.G."/>
            <person name="Hibbett D."/>
            <person name="Henrissat B."/>
            <person name="Matheny P.B."/>
            <person name="Labbe J."/>
            <person name="Martin F.M."/>
        </authorList>
    </citation>
    <scope>NUCLEOTIDE SEQUENCE</scope>
    <source>
        <strain evidence="1">FP105234-sp</strain>
    </source>
</reference>
<organism evidence="1 2">
    <name type="scientific">Auriscalpium vulgare</name>
    <dbReference type="NCBI Taxonomy" id="40419"/>
    <lineage>
        <taxon>Eukaryota</taxon>
        <taxon>Fungi</taxon>
        <taxon>Dikarya</taxon>
        <taxon>Basidiomycota</taxon>
        <taxon>Agaricomycotina</taxon>
        <taxon>Agaricomycetes</taxon>
        <taxon>Russulales</taxon>
        <taxon>Auriscalpiaceae</taxon>
        <taxon>Auriscalpium</taxon>
    </lineage>
</organism>
<evidence type="ECO:0000313" key="2">
    <source>
        <dbReference type="Proteomes" id="UP000814033"/>
    </source>
</evidence>
<evidence type="ECO:0000313" key="1">
    <source>
        <dbReference type="EMBL" id="KAI0039209.1"/>
    </source>
</evidence>
<sequence length="142" mass="16499">MLFYRARYIMDHHAELLYGDPDIIIAHQVRQWRHALQKRMLGRQPPKPEDMPEVDRILSEIEDFEGMTAGYLTGSKIAIVFRHAIRLPLAIPREAEFHILERMQLLMGEWLSLAAGEITPPAQDELARIARSIGQVQAYRVW</sequence>
<proteinExistence type="predicted"/>